<comment type="catalytic activity">
    <reaction evidence="1">
        <text>ATP + protein L-histidine = ADP + protein N-phospho-L-histidine.</text>
        <dbReference type="EC" id="2.7.13.3"/>
    </reaction>
</comment>
<reference evidence="18 19" key="1">
    <citation type="submission" date="2021-04" db="EMBL/GenBank/DDBJ databases">
        <title>The genome sequence of type strain Ideonella paludis KCTC 32238.</title>
        <authorList>
            <person name="Liu Y."/>
        </authorList>
    </citation>
    <scope>NUCLEOTIDE SEQUENCE [LARGE SCALE GENOMIC DNA]</scope>
    <source>
        <strain evidence="18 19">KCTC 32238</strain>
    </source>
</reference>
<evidence type="ECO:0000256" key="9">
    <source>
        <dbReference type="ARBA" id="ARBA00022741"/>
    </source>
</evidence>
<feature type="domain" description="HAMP" evidence="17">
    <location>
        <begin position="71"/>
        <end position="123"/>
    </location>
</feature>
<dbReference type="EC" id="2.7.13.3" evidence="3"/>
<dbReference type="InterPro" id="IPR003660">
    <property type="entry name" value="HAMP_dom"/>
</dbReference>
<evidence type="ECO:0000256" key="13">
    <source>
        <dbReference type="ARBA" id="ARBA00023012"/>
    </source>
</evidence>
<comment type="subcellular location">
    <subcellularLocation>
        <location evidence="2">Cell inner membrane</location>
        <topology evidence="2">Multi-pass membrane protein</topology>
    </subcellularLocation>
</comment>
<keyword evidence="13" id="KW-0902">Two-component regulatory system</keyword>
<dbReference type="InterPro" id="IPR003594">
    <property type="entry name" value="HATPase_dom"/>
</dbReference>
<evidence type="ECO:0000256" key="8">
    <source>
        <dbReference type="ARBA" id="ARBA00022692"/>
    </source>
</evidence>
<dbReference type="InterPro" id="IPR036097">
    <property type="entry name" value="HisK_dim/P_sf"/>
</dbReference>
<dbReference type="InterPro" id="IPR036890">
    <property type="entry name" value="HATPase_C_sf"/>
</dbReference>
<keyword evidence="10 18" id="KW-0418">Kinase</keyword>
<evidence type="ECO:0000313" key="18">
    <source>
        <dbReference type="EMBL" id="MBQ0936135.1"/>
    </source>
</evidence>
<gene>
    <name evidence="18" type="ORF">KAK11_12420</name>
</gene>
<evidence type="ECO:0000256" key="3">
    <source>
        <dbReference type="ARBA" id="ARBA00012438"/>
    </source>
</evidence>
<evidence type="ECO:0000256" key="6">
    <source>
        <dbReference type="ARBA" id="ARBA00022553"/>
    </source>
</evidence>
<protein>
    <recommendedName>
        <fullName evidence="3">histidine kinase</fullName>
        <ecNumber evidence="3">2.7.13.3</ecNumber>
    </recommendedName>
</protein>
<dbReference type="Gene3D" id="1.10.287.130">
    <property type="match status" value="1"/>
</dbReference>
<dbReference type="CDD" id="cd00075">
    <property type="entry name" value="HATPase"/>
    <property type="match status" value="1"/>
</dbReference>
<dbReference type="InterPro" id="IPR003661">
    <property type="entry name" value="HisK_dim/P_dom"/>
</dbReference>
<keyword evidence="4" id="KW-1003">Cell membrane</keyword>
<dbReference type="SMART" id="SM00304">
    <property type="entry name" value="HAMP"/>
    <property type="match status" value="1"/>
</dbReference>
<dbReference type="PRINTS" id="PR00344">
    <property type="entry name" value="BCTRLSENSOR"/>
</dbReference>
<dbReference type="PROSITE" id="PS50885">
    <property type="entry name" value="HAMP"/>
    <property type="match status" value="1"/>
</dbReference>
<dbReference type="SUPFAM" id="SSF47384">
    <property type="entry name" value="Homodimeric domain of signal transducing histidine kinase"/>
    <property type="match status" value="1"/>
</dbReference>
<evidence type="ECO:0000259" key="16">
    <source>
        <dbReference type="PROSITE" id="PS50109"/>
    </source>
</evidence>
<dbReference type="InterPro" id="IPR004358">
    <property type="entry name" value="Sig_transdc_His_kin-like_C"/>
</dbReference>
<keyword evidence="14 15" id="KW-0472">Membrane</keyword>
<dbReference type="GO" id="GO:0016301">
    <property type="term" value="F:kinase activity"/>
    <property type="evidence" value="ECO:0007669"/>
    <property type="project" value="UniProtKB-KW"/>
</dbReference>
<keyword evidence="19" id="KW-1185">Reference proteome</keyword>
<evidence type="ECO:0000256" key="14">
    <source>
        <dbReference type="ARBA" id="ARBA00023136"/>
    </source>
</evidence>
<evidence type="ECO:0000256" key="12">
    <source>
        <dbReference type="ARBA" id="ARBA00022989"/>
    </source>
</evidence>
<proteinExistence type="predicted"/>
<feature type="transmembrane region" description="Helical" evidence="15">
    <location>
        <begin position="12"/>
        <end position="37"/>
    </location>
</feature>
<evidence type="ECO:0000256" key="2">
    <source>
        <dbReference type="ARBA" id="ARBA00004429"/>
    </source>
</evidence>
<evidence type="ECO:0000313" key="19">
    <source>
        <dbReference type="Proteomes" id="UP000672097"/>
    </source>
</evidence>
<keyword evidence="5" id="KW-0997">Cell inner membrane</keyword>
<evidence type="ECO:0000256" key="10">
    <source>
        <dbReference type="ARBA" id="ARBA00022777"/>
    </source>
</evidence>
<keyword evidence="6" id="KW-0597">Phosphoprotein</keyword>
<evidence type="ECO:0000256" key="5">
    <source>
        <dbReference type="ARBA" id="ARBA00022519"/>
    </source>
</evidence>
<organism evidence="18 19">
    <name type="scientific">Ideonella paludis</name>
    <dbReference type="NCBI Taxonomy" id="1233411"/>
    <lineage>
        <taxon>Bacteria</taxon>
        <taxon>Pseudomonadati</taxon>
        <taxon>Pseudomonadota</taxon>
        <taxon>Betaproteobacteria</taxon>
        <taxon>Burkholderiales</taxon>
        <taxon>Sphaerotilaceae</taxon>
        <taxon>Ideonella</taxon>
    </lineage>
</organism>
<dbReference type="SUPFAM" id="SSF55874">
    <property type="entry name" value="ATPase domain of HSP90 chaperone/DNA topoisomerase II/histidine kinase"/>
    <property type="match status" value="1"/>
</dbReference>
<dbReference type="PROSITE" id="PS50109">
    <property type="entry name" value="HIS_KIN"/>
    <property type="match status" value="1"/>
</dbReference>
<evidence type="ECO:0000256" key="1">
    <source>
        <dbReference type="ARBA" id="ARBA00000085"/>
    </source>
</evidence>
<dbReference type="Pfam" id="PF02518">
    <property type="entry name" value="HATPase_c"/>
    <property type="match status" value="1"/>
</dbReference>
<dbReference type="InterPro" id="IPR050980">
    <property type="entry name" value="2C_sensor_his_kinase"/>
</dbReference>
<dbReference type="Proteomes" id="UP000672097">
    <property type="component" value="Unassembled WGS sequence"/>
</dbReference>
<dbReference type="CDD" id="cd00082">
    <property type="entry name" value="HisKA"/>
    <property type="match status" value="1"/>
</dbReference>
<keyword evidence="8 15" id="KW-0812">Transmembrane</keyword>
<keyword evidence="7" id="KW-0808">Transferase</keyword>
<feature type="transmembrane region" description="Helical" evidence="15">
    <location>
        <begin position="49"/>
        <end position="69"/>
    </location>
</feature>
<evidence type="ECO:0000256" key="7">
    <source>
        <dbReference type="ARBA" id="ARBA00022679"/>
    </source>
</evidence>
<evidence type="ECO:0000256" key="15">
    <source>
        <dbReference type="SAM" id="Phobius"/>
    </source>
</evidence>
<evidence type="ECO:0000259" key="17">
    <source>
        <dbReference type="PROSITE" id="PS50885"/>
    </source>
</evidence>
<dbReference type="RefSeq" id="WP_210809446.1">
    <property type="nucleotide sequence ID" value="NZ_JAGQDG010000004.1"/>
</dbReference>
<feature type="domain" description="Histidine kinase" evidence="16">
    <location>
        <begin position="131"/>
        <end position="332"/>
    </location>
</feature>
<dbReference type="PANTHER" id="PTHR44936">
    <property type="entry name" value="SENSOR PROTEIN CREC"/>
    <property type="match status" value="1"/>
</dbReference>
<evidence type="ECO:0000256" key="11">
    <source>
        <dbReference type="ARBA" id="ARBA00022840"/>
    </source>
</evidence>
<dbReference type="Gene3D" id="3.30.565.10">
    <property type="entry name" value="Histidine kinase-like ATPase, C-terminal domain"/>
    <property type="match status" value="1"/>
</dbReference>
<dbReference type="InterPro" id="IPR005467">
    <property type="entry name" value="His_kinase_dom"/>
</dbReference>
<dbReference type="EMBL" id="JAGQDG010000004">
    <property type="protein sequence ID" value="MBQ0936135.1"/>
    <property type="molecule type" value="Genomic_DNA"/>
</dbReference>
<accession>A0ABS5DYB3</accession>
<dbReference type="SMART" id="SM00387">
    <property type="entry name" value="HATPase_c"/>
    <property type="match status" value="1"/>
</dbReference>
<sequence>MSFLTRWQTVFGRLVMLMLGLLLLSHGLTFMLIQISLGPQPSSPPPPPQWLGLAMLAQVLAAALAVWVGSRVLARPFQRLAQAAAAMQADQALMPLPVEGPLEARQATTLFNAMQTRITEQVRQRQALLAGIAHDLRGPLTRMQLRLDGMAPRATPELAALQKDARDMAALLEQSLTLLSRGVEAEAPQRLDLCALAESVVDDLNEQYEQVPAPLHCHGKVPPLMARPLAVRRALSNLLDNAVRHGGGGELGLREEGDQVLIEVSDRGPGLAAELLDQVLQPYVQAPDAAQGGWGLGLAIAHQVAQAHGGHLSLHAREGGGLTVRMALPRGMCPT</sequence>
<comment type="caution">
    <text evidence="18">The sequence shown here is derived from an EMBL/GenBank/DDBJ whole genome shotgun (WGS) entry which is preliminary data.</text>
</comment>
<dbReference type="SMART" id="SM00388">
    <property type="entry name" value="HisKA"/>
    <property type="match status" value="1"/>
</dbReference>
<name>A0ABS5DYB3_9BURK</name>
<keyword evidence="12 15" id="KW-1133">Transmembrane helix</keyword>
<dbReference type="PANTHER" id="PTHR44936:SF5">
    <property type="entry name" value="SENSOR HISTIDINE KINASE ENVZ"/>
    <property type="match status" value="1"/>
</dbReference>
<keyword evidence="9" id="KW-0547">Nucleotide-binding</keyword>
<keyword evidence="11" id="KW-0067">ATP-binding</keyword>
<evidence type="ECO:0000256" key="4">
    <source>
        <dbReference type="ARBA" id="ARBA00022475"/>
    </source>
</evidence>